<evidence type="ECO:0000259" key="3">
    <source>
        <dbReference type="Pfam" id="PF05239"/>
    </source>
</evidence>
<dbReference type="Gene3D" id="2.30.30.240">
    <property type="entry name" value="PRC-barrel domain"/>
    <property type="match status" value="1"/>
</dbReference>
<reference evidence="4" key="2">
    <citation type="submission" date="2020-09" db="EMBL/GenBank/DDBJ databases">
        <authorList>
            <person name="Sun Q."/>
            <person name="Zhou Y."/>
        </authorList>
    </citation>
    <scope>NUCLEOTIDE SEQUENCE</scope>
    <source>
        <strain evidence="4">CGMCC 1.6293</strain>
    </source>
</reference>
<accession>A0A917SKD9</accession>
<proteinExistence type="predicted"/>
<dbReference type="RefSeq" id="WP_169739173.1">
    <property type="nucleotide sequence ID" value="NZ_BMLF01000001.1"/>
</dbReference>
<evidence type="ECO:0000256" key="1">
    <source>
        <dbReference type="SAM" id="MobiDB-lite"/>
    </source>
</evidence>
<name>A0A917SKD9_9RHOB</name>
<dbReference type="Proteomes" id="UP000649829">
    <property type="component" value="Unassembled WGS sequence"/>
</dbReference>
<dbReference type="SUPFAM" id="SSF50346">
    <property type="entry name" value="PRC-barrel domain"/>
    <property type="match status" value="1"/>
</dbReference>
<dbReference type="EMBL" id="BMLF01000001">
    <property type="protein sequence ID" value="GGL86174.1"/>
    <property type="molecule type" value="Genomic_DNA"/>
</dbReference>
<comment type="caution">
    <text evidence="4">The sequence shown here is derived from an EMBL/GenBank/DDBJ whole genome shotgun (WGS) entry which is preliminary data.</text>
</comment>
<gene>
    <name evidence="4" type="ORF">GCM10011534_05130</name>
</gene>
<organism evidence="4 5">
    <name type="scientific">Pseudooceanicola nanhaiensis</name>
    <dbReference type="NCBI Taxonomy" id="375761"/>
    <lineage>
        <taxon>Bacteria</taxon>
        <taxon>Pseudomonadati</taxon>
        <taxon>Pseudomonadota</taxon>
        <taxon>Alphaproteobacteria</taxon>
        <taxon>Rhodobacterales</taxon>
        <taxon>Paracoccaceae</taxon>
        <taxon>Pseudooceanicola</taxon>
    </lineage>
</organism>
<dbReference type="PANTHER" id="PTHR36505:SF1">
    <property type="entry name" value="BLR1072 PROTEIN"/>
    <property type="match status" value="1"/>
</dbReference>
<sequence length="250" mass="24800">MTPVKKTLISSAAALALLSGPVLAQDTATDTGTQVESTLGDGEINATATTTDEGATAQAEAEAEADVDPLRQNVEDGVAAIGDAVETVGEATIAAGEQVGDSAEAAGDAAVDTADAADEQLEDGAEATEEALSPDATATADAEAAAAAGSAPSTAGALIGAEVASSAGEDIGEIDNVVRINGEVMAVVGVGGFLGLGEHSVALPLTELDWQGETVTAFGYTEEQLKSMDEYDSELATQLEADEQISLGKS</sequence>
<feature type="region of interest" description="Disordered" evidence="1">
    <location>
        <begin position="99"/>
        <end position="137"/>
    </location>
</feature>
<evidence type="ECO:0000313" key="4">
    <source>
        <dbReference type="EMBL" id="GGL86174.1"/>
    </source>
</evidence>
<keyword evidence="2" id="KW-0732">Signal</keyword>
<protein>
    <recommendedName>
        <fullName evidence="3">PRC-barrel domain-containing protein</fullName>
    </recommendedName>
</protein>
<keyword evidence="5" id="KW-1185">Reference proteome</keyword>
<feature type="signal peptide" evidence="2">
    <location>
        <begin position="1"/>
        <end position="24"/>
    </location>
</feature>
<dbReference type="InterPro" id="IPR011033">
    <property type="entry name" value="PRC_barrel-like_sf"/>
</dbReference>
<dbReference type="Pfam" id="PF05239">
    <property type="entry name" value="PRC"/>
    <property type="match status" value="1"/>
</dbReference>
<feature type="domain" description="PRC-barrel" evidence="3">
    <location>
        <begin position="158"/>
        <end position="213"/>
    </location>
</feature>
<dbReference type="AlphaFoldDB" id="A0A917SKD9"/>
<feature type="chain" id="PRO_5037001532" description="PRC-barrel domain-containing protein" evidence="2">
    <location>
        <begin position="25"/>
        <end position="250"/>
    </location>
</feature>
<feature type="compositionally biased region" description="Acidic residues" evidence="1">
    <location>
        <begin position="115"/>
        <end position="129"/>
    </location>
</feature>
<dbReference type="PANTHER" id="PTHR36505">
    <property type="entry name" value="BLR1072 PROTEIN"/>
    <property type="match status" value="1"/>
</dbReference>
<evidence type="ECO:0000256" key="2">
    <source>
        <dbReference type="SAM" id="SignalP"/>
    </source>
</evidence>
<feature type="compositionally biased region" description="Low complexity" evidence="1">
    <location>
        <begin position="101"/>
        <end position="114"/>
    </location>
</feature>
<dbReference type="InterPro" id="IPR027275">
    <property type="entry name" value="PRC-brl_dom"/>
</dbReference>
<reference evidence="4" key="1">
    <citation type="journal article" date="2014" name="Int. J. Syst. Evol. Microbiol.">
        <title>Complete genome sequence of Corynebacterium casei LMG S-19264T (=DSM 44701T), isolated from a smear-ripened cheese.</title>
        <authorList>
            <consortium name="US DOE Joint Genome Institute (JGI-PGF)"/>
            <person name="Walter F."/>
            <person name="Albersmeier A."/>
            <person name="Kalinowski J."/>
            <person name="Ruckert C."/>
        </authorList>
    </citation>
    <scope>NUCLEOTIDE SEQUENCE</scope>
    <source>
        <strain evidence="4">CGMCC 1.6293</strain>
    </source>
</reference>
<evidence type="ECO:0000313" key="5">
    <source>
        <dbReference type="Proteomes" id="UP000649829"/>
    </source>
</evidence>